<dbReference type="InterPro" id="IPR004881">
    <property type="entry name" value="Ribosome_biogen_GTPase_RsgA"/>
</dbReference>
<reference evidence="12" key="1">
    <citation type="journal article" date="2014" name="Front. Microbiol.">
        <title>High frequency of phylogenetically diverse reductive dehalogenase-homologous genes in deep subseafloor sedimentary metagenomes.</title>
        <authorList>
            <person name="Kawai M."/>
            <person name="Futagami T."/>
            <person name="Toyoda A."/>
            <person name="Takaki Y."/>
            <person name="Nishi S."/>
            <person name="Hori S."/>
            <person name="Arai W."/>
            <person name="Tsubouchi T."/>
            <person name="Morono Y."/>
            <person name="Uchiyama I."/>
            <person name="Ito T."/>
            <person name="Fujiyama A."/>
            <person name="Inagaki F."/>
            <person name="Takami H."/>
        </authorList>
    </citation>
    <scope>NUCLEOTIDE SEQUENCE</scope>
    <source>
        <strain evidence="12">Expedition CK06-06</strain>
    </source>
</reference>
<comment type="caution">
    <text evidence="12">The sequence shown here is derived from an EMBL/GenBank/DDBJ whole genome shotgun (WGS) entry which is preliminary data.</text>
</comment>
<dbReference type="CDD" id="cd01854">
    <property type="entry name" value="YjeQ_EngC"/>
    <property type="match status" value="1"/>
</dbReference>
<evidence type="ECO:0008006" key="13">
    <source>
        <dbReference type="Google" id="ProtNLM"/>
    </source>
</evidence>
<dbReference type="PANTHER" id="PTHR32120:SF10">
    <property type="entry name" value="SMALL RIBOSOMAL SUBUNIT BIOGENESIS GTPASE RSGA"/>
    <property type="match status" value="1"/>
</dbReference>
<dbReference type="Pfam" id="PF03193">
    <property type="entry name" value="RsgA_GTPase"/>
    <property type="match status" value="1"/>
</dbReference>
<evidence type="ECO:0000256" key="4">
    <source>
        <dbReference type="ARBA" id="ARBA00022730"/>
    </source>
</evidence>
<protein>
    <recommendedName>
        <fullName evidence="13">EngC GTPase domain-containing protein</fullName>
    </recommendedName>
</protein>
<keyword evidence="8" id="KW-0694">RNA-binding</keyword>
<feature type="domain" description="EngC GTPase" evidence="10">
    <location>
        <begin position="55"/>
        <end position="203"/>
    </location>
</feature>
<accession>X1UNB7</accession>
<dbReference type="AlphaFoldDB" id="X1UNB7"/>
<evidence type="ECO:0000256" key="8">
    <source>
        <dbReference type="ARBA" id="ARBA00022884"/>
    </source>
</evidence>
<keyword evidence="2" id="KW-0690">Ribosome biogenesis</keyword>
<name>X1UNB7_9ZZZZ</name>
<keyword evidence="1" id="KW-0963">Cytoplasm</keyword>
<feature type="domain" description="CP-type G" evidence="11">
    <location>
        <begin position="49"/>
        <end position="205"/>
    </location>
</feature>
<dbReference type="GO" id="GO:0046872">
    <property type="term" value="F:metal ion binding"/>
    <property type="evidence" value="ECO:0007669"/>
    <property type="project" value="UniProtKB-KW"/>
</dbReference>
<gene>
    <name evidence="12" type="ORF">S12H4_55031</name>
</gene>
<evidence type="ECO:0000256" key="3">
    <source>
        <dbReference type="ARBA" id="ARBA00022723"/>
    </source>
</evidence>
<keyword evidence="6" id="KW-0378">Hydrolase</keyword>
<dbReference type="SUPFAM" id="SSF52540">
    <property type="entry name" value="P-loop containing nucleoside triphosphate hydrolases"/>
    <property type="match status" value="1"/>
</dbReference>
<keyword evidence="4" id="KW-0699">rRNA-binding</keyword>
<proteinExistence type="predicted"/>
<dbReference type="Gene3D" id="3.40.50.300">
    <property type="entry name" value="P-loop containing nucleotide triphosphate hydrolases"/>
    <property type="match status" value="1"/>
</dbReference>
<evidence type="ECO:0000256" key="6">
    <source>
        <dbReference type="ARBA" id="ARBA00022801"/>
    </source>
</evidence>
<dbReference type="PANTHER" id="PTHR32120">
    <property type="entry name" value="SMALL RIBOSOMAL SUBUNIT BIOGENESIS GTPASE RSGA"/>
    <property type="match status" value="1"/>
</dbReference>
<dbReference type="InterPro" id="IPR030378">
    <property type="entry name" value="G_CP_dom"/>
</dbReference>
<dbReference type="PROSITE" id="PS50936">
    <property type="entry name" value="ENGC_GTPASE"/>
    <property type="match status" value="1"/>
</dbReference>
<evidence type="ECO:0000259" key="10">
    <source>
        <dbReference type="PROSITE" id="PS50936"/>
    </source>
</evidence>
<evidence type="ECO:0000313" key="12">
    <source>
        <dbReference type="EMBL" id="GAJ18953.1"/>
    </source>
</evidence>
<evidence type="ECO:0000256" key="5">
    <source>
        <dbReference type="ARBA" id="ARBA00022741"/>
    </source>
</evidence>
<evidence type="ECO:0000259" key="11">
    <source>
        <dbReference type="PROSITE" id="PS51721"/>
    </source>
</evidence>
<evidence type="ECO:0000256" key="1">
    <source>
        <dbReference type="ARBA" id="ARBA00022490"/>
    </source>
</evidence>
<dbReference type="EMBL" id="BARW01035254">
    <property type="protein sequence ID" value="GAJ18953.1"/>
    <property type="molecule type" value="Genomic_DNA"/>
</dbReference>
<keyword evidence="7" id="KW-0862">Zinc</keyword>
<dbReference type="GO" id="GO:0003924">
    <property type="term" value="F:GTPase activity"/>
    <property type="evidence" value="ECO:0007669"/>
    <property type="project" value="InterPro"/>
</dbReference>
<sequence>MKNQVVTESDLPAVGDWVLVKPLELVSMIFKVLTRKNQISRKVAGKVVKEQLVAANIDIMFLVMGLNNDFNLRRLERFLFMVTASNSIPVVILNKSDLVADAKEKEKKVIKLVGDDAEVHVISALNKSGIDAIRKYLETGVTIALVGSSGVGKSTIINTLMGEAKLKTASVREKDGKGRHITKARELFLIPSGGVMIDNPGIREVQLWGDPGSLQEVFKDIEALS</sequence>
<evidence type="ECO:0000256" key="9">
    <source>
        <dbReference type="ARBA" id="ARBA00023134"/>
    </source>
</evidence>
<dbReference type="InterPro" id="IPR010914">
    <property type="entry name" value="RsgA_GTPase_dom"/>
</dbReference>
<dbReference type="GO" id="GO:0005525">
    <property type="term" value="F:GTP binding"/>
    <property type="evidence" value="ECO:0007669"/>
    <property type="project" value="UniProtKB-KW"/>
</dbReference>
<evidence type="ECO:0000256" key="2">
    <source>
        <dbReference type="ARBA" id="ARBA00022517"/>
    </source>
</evidence>
<keyword evidence="3" id="KW-0479">Metal-binding</keyword>
<dbReference type="GO" id="GO:0042254">
    <property type="term" value="P:ribosome biogenesis"/>
    <property type="evidence" value="ECO:0007669"/>
    <property type="project" value="UniProtKB-KW"/>
</dbReference>
<keyword evidence="5" id="KW-0547">Nucleotide-binding</keyword>
<dbReference type="GO" id="GO:0019843">
    <property type="term" value="F:rRNA binding"/>
    <property type="evidence" value="ECO:0007669"/>
    <property type="project" value="UniProtKB-KW"/>
</dbReference>
<feature type="non-terminal residue" evidence="12">
    <location>
        <position position="225"/>
    </location>
</feature>
<dbReference type="PROSITE" id="PS51721">
    <property type="entry name" value="G_CP"/>
    <property type="match status" value="1"/>
</dbReference>
<dbReference type="NCBIfam" id="TIGR00157">
    <property type="entry name" value="ribosome small subunit-dependent GTPase A"/>
    <property type="match status" value="1"/>
</dbReference>
<dbReference type="InterPro" id="IPR027417">
    <property type="entry name" value="P-loop_NTPase"/>
</dbReference>
<organism evidence="12">
    <name type="scientific">marine sediment metagenome</name>
    <dbReference type="NCBI Taxonomy" id="412755"/>
    <lineage>
        <taxon>unclassified sequences</taxon>
        <taxon>metagenomes</taxon>
        <taxon>ecological metagenomes</taxon>
    </lineage>
</organism>
<keyword evidence="9" id="KW-0342">GTP-binding</keyword>
<evidence type="ECO:0000256" key="7">
    <source>
        <dbReference type="ARBA" id="ARBA00022833"/>
    </source>
</evidence>